<accession>A0A8J3ILZ8</accession>
<evidence type="ECO:0000256" key="2">
    <source>
        <dbReference type="ARBA" id="ARBA00022630"/>
    </source>
</evidence>
<dbReference type="Pfam" id="PF07992">
    <property type="entry name" value="Pyr_redox_2"/>
    <property type="match status" value="1"/>
</dbReference>
<evidence type="ECO:0000256" key="4">
    <source>
        <dbReference type="SAM" id="MobiDB-lite"/>
    </source>
</evidence>
<proteinExistence type="predicted"/>
<feature type="domain" description="FAD/NAD(P)-binding" evidence="5">
    <location>
        <begin position="22"/>
        <end position="322"/>
    </location>
</feature>
<feature type="compositionally biased region" description="Basic and acidic residues" evidence="4">
    <location>
        <begin position="497"/>
        <end position="524"/>
    </location>
</feature>
<comment type="cofactor">
    <cofactor evidence="1">
        <name>FAD</name>
        <dbReference type="ChEBI" id="CHEBI:57692"/>
    </cofactor>
</comment>
<evidence type="ECO:0000313" key="6">
    <source>
        <dbReference type="EMBL" id="GHO94039.1"/>
    </source>
</evidence>
<dbReference type="PANTHER" id="PTHR43429">
    <property type="entry name" value="PYRIDINE NUCLEOTIDE-DISULFIDE OXIDOREDUCTASE DOMAIN-CONTAINING"/>
    <property type="match status" value="1"/>
</dbReference>
<dbReference type="Proteomes" id="UP000597444">
    <property type="component" value="Unassembled WGS sequence"/>
</dbReference>
<dbReference type="PANTHER" id="PTHR43429:SF3">
    <property type="entry name" value="NITRITE REDUCTASE [NAD(P)H]"/>
    <property type="match status" value="1"/>
</dbReference>
<dbReference type="RefSeq" id="WP_220204800.1">
    <property type="nucleotide sequence ID" value="NZ_BNJK01000001.1"/>
</dbReference>
<feature type="compositionally biased region" description="Low complexity" evidence="4">
    <location>
        <begin position="624"/>
        <end position="636"/>
    </location>
</feature>
<feature type="region of interest" description="Disordered" evidence="4">
    <location>
        <begin position="489"/>
        <end position="524"/>
    </location>
</feature>
<dbReference type="InterPro" id="IPR036188">
    <property type="entry name" value="FAD/NAD-bd_sf"/>
</dbReference>
<feature type="region of interest" description="Disordered" evidence="4">
    <location>
        <begin position="553"/>
        <end position="668"/>
    </location>
</feature>
<dbReference type="PRINTS" id="PR00469">
    <property type="entry name" value="PNDRDTASEII"/>
</dbReference>
<name>A0A8J3ILZ8_9CHLR</name>
<dbReference type="AlphaFoldDB" id="A0A8J3ILZ8"/>
<organism evidence="6 7">
    <name type="scientific">Reticulibacter mediterranei</name>
    <dbReference type="NCBI Taxonomy" id="2778369"/>
    <lineage>
        <taxon>Bacteria</taxon>
        <taxon>Bacillati</taxon>
        <taxon>Chloroflexota</taxon>
        <taxon>Ktedonobacteria</taxon>
        <taxon>Ktedonobacterales</taxon>
        <taxon>Reticulibacteraceae</taxon>
        <taxon>Reticulibacter</taxon>
    </lineage>
</organism>
<protein>
    <recommendedName>
        <fullName evidence="5">FAD/NAD(P)-binding domain-containing protein</fullName>
    </recommendedName>
</protein>
<evidence type="ECO:0000313" key="7">
    <source>
        <dbReference type="Proteomes" id="UP000597444"/>
    </source>
</evidence>
<dbReference type="InterPro" id="IPR050260">
    <property type="entry name" value="FAD-bd_OxRdtase"/>
</dbReference>
<sequence length="668" mass="73208">MSSQDKAVVPAQDHKLSMDRADIVVVGNGIAGLTAAIEARRLAPEKRIVIVTEQVHPTINTPALKQFAVAKLEREQLLAYPAGTERRERIHVVNARVEAIHANSKYVTLSGKRAFGYGSLLLATGGNPMGIDEKVPGRNFDGVLTLHRLHDYLDLRRRLPEVSEVVVVGGGVHAIETVMGLLYWGIRTHWLIRSSIMKGMLDDAAADMVLESVRKAGAIVHSGTEVAGVVGRIGSIAGVITNHQELIPCQLLLTCTGTTAVTGLATQCSASMKHDKKGIYVDDQLRTSVRDVYAAGDVASLKNPQTGKYEPRAVWYAAVSQGRIAGAMLAGYDQLGLQPFGVPWHATHVGELSMLTVGSPLLEGNEVMTLTDKSQGNYRRLSIVDDRLVGYLALGNGTQPDSLAIKRIIDEKRSIRHVTKALLKGDFDARQYLSQMGSRAAQGIITTGKLPDPHVPLPDPVSLLPLPEPTQALQPTPAVESMPGIAALPAASASKSRQIEAPRSSRREMPETEPLKRPEKTVRREEQEMIWEEEVSAFSGNLPRISSEEVRAYKSRAASPQPEERFTEEISPFTGNLPVLNSTDDEFDPFTENRARSRPRALAREVESTLIPVPSSDWEPQGRQSSSYKEQKSSQQRGETQEQVPSQSSRGLLSYARKENIKRVERRR</sequence>
<keyword evidence="2" id="KW-0285">Flavoprotein</keyword>
<evidence type="ECO:0000256" key="3">
    <source>
        <dbReference type="ARBA" id="ARBA00022827"/>
    </source>
</evidence>
<dbReference type="Gene3D" id="3.50.50.60">
    <property type="entry name" value="FAD/NAD(P)-binding domain"/>
    <property type="match status" value="2"/>
</dbReference>
<dbReference type="GO" id="GO:0016491">
    <property type="term" value="F:oxidoreductase activity"/>
    <property type="evidence" value="ECO:0007669"/>
    <property type="project" value="InterPro"/>
</dbReference>
<evidence type="ECO:0000256" key="1">
    <source>
        <dbReference type="ARBA" id="ARBA00001974"/>
    </source>
</evidence>
<gene>
    <name evidence="6" type="ORF">KSF_040870</name>
</gene>
<feature type="compositionally biased region" description="Polar residues" evidence="4">
    <location>
        <begin position="637"/>
        <end position="651"/>
    </location>
</feature>
<reference evidence="6" key="1">
    <citation type="submission" date="2020-10" db="EMBL/GenBank/DDBJ databases">
        <title>Taxonomic study of unclassified bacteria belonging to the class Ktedonobacteria.</title>
        <authorList>
            <person name="Yabe S."/>
            <person name="Wang C.M."/>
            <person name="Zheng Y."/>
            <person name="Sakai Y."/>
            <person name="Cavaletti L."/>
            <person name="Monciardini P."/>
            <person name="Donadio S."/>
        </authorList>
    </citation>
    <scope>NUCLEOTIDE SEQUENCE</scope>
    <source>
        <strain evidence="6">ID150040</strain>
    </source>
</reference>
<keyword evidence="3" id="KW-0274">FAD</keyword>
<dbReference type="EMBL" id="BNJK01000001">
    <property type="protein sequence ID" value="GHO94039.1"/>
    <property type="molecule type" value="Genomic_DNA"/>
</dbReference>
<comment type="caution">
    <text evidence="6">The sequence shown here is derived from an EMBL/GenBank/DDBJ whole genome shotgun (WGS) entry which is preliminary data.</text>
</comment>
<keyword evidence="7" id="KW-1185">Reference proteome</keyword>
<dbReference type="PRINTS" id="PR00368">
    <property type="entry name" value="FADPNR"/>
</dbReference>
<dbReference type="InterPro" id="IPR023753">
    <property type="entry name" value="FAD/NAD-binding_dom"/>
</dbReference>
<feature type="compositionally biased region" description="Basic and acidic residues" evidence="4">
    <location>
        <begin position="656"/>
        <end position="668"/>
    </location>
</feature>
<dbReference type="SUPFAM" id="SSF51905">
    <property type="entry name" value="FAD/NAD(P)-binding domain"/>
    <property type="match status" value="1"/>
</dbReference>
<evidence type="ECO:0000259" key="5">
    <source>
        <dbReference type="Pfam" id="PF07992"/>
    </source>
</evidence>